<sequence length="92" mass="10165">KKRQFHPSHCFLVLGQSVIVARWTFLSAEGKRGGTYQYTSDIIRSGVTSKAIYFLPHSGTSIEPLSLTCRELTTNVKDGTAVSFSLDKKEGL</sequence>
<evidence type="ECO:0000313" key="1">
    <source>
        <dbReference type="EMBL" id="CDW32557.1"/>
    </source>
</evidence>
<dbReference type="EMBL" id="HACA01015196">
    <property type="protein sequence ID" value="CDW32557.1"/>
    <property type="molecule type" value="Transcribed_RNA"/>
</dbReference>
<feature type="non-terminal residue" evidence="1">
    <location>
        <position position="1"/>
    </location>
</feature>
<organism evidence="1">
    <name type="scientific">Lepeophtheirus salmonis</name>
    <name type="common">Salmon louse</name>
    <name type="synonym">Caligus salmonis</name>
    <dbReference type="NCBI Taxonomy" id="72036"/>
    <lineage>
        <taxon>Eukaryota</taxon>
        <taxon>Metazoa</taxon>
        <taxon>Ecdysozoa</taxon>
        <taxon>Arthropoda</taxon>
        <taxon>Crustacea</taxon>
        <taxon>Multicrustacea</taxon>
        <taxon>Hexanauplia</taxon>
        <taxon>Copepoda</taxon>
        <taxon>Siphonostomatoida</taxon>
        <taxon>Caligidae</taxon>
        <taxon>Lepeophtheirus</taxon>
    </lineage>
</organism>
<accession>A0A0K2U3P1</accession>
<protein>
    <submittedName>
        <fullName evidence="1">Uncharacterized protein</fullName>
    </submittedName>
</protein>
<proteinExistence type="predicted"/>
<reference evidence="1" key="1">
    <citation type="submission" date="2014-05" db="EMBL/GenBank/DDBJ databases">
        <authorList>
            <person name="Chronopoulou M."/>
        </authorList>
    </citation>
    <scope>NUCLEOTIDE SEQUENCE</scope>
    <source>
        <tissue evidence="1">Whole organism</tissue>
    </source>
</reference>
<dbReference type="AlphaFoldDB" id="A0A0K2U3P1"/>
<name>A0A0K2U3P1_LEPSM</name>